<organism evidence="12 13">
    <name type="scientific">Silicimonas algicola</name>
    <dbReference type="NCBI Taxonomy" id="1826607"/>
    <lineage>
        <taxon>Bacteria</taxon>
        <taxon>Pseudomonadati</taxon>
        <taxon>Pseudomonadota</taxon>
        <taxon>Alphaproteobacteria</taxon>
        <taxon>Rhodobacterales</taxon>
        <taxon>Paracoccaceae</taxon>
    </lineage>
</organism>
<comment type="caution">
    <text evidence="12">The sequence shown here is derived from an EMBL/GenBank/DDBJ whole genome shotgun (WGS) entry which is preliminary data.</text>
</comment>
<dbReference type="InterPro" id="IPR028263">
    <property type="entry name" value="FliG_N"/>
</dbReference>
<evidence type="ECO:0000256" key="6">
    <source>
        <dbReference type="ARBA" id="ARBA00022500"/>
    </source>
</evidence>
<evidence type="ECO:0000256" key="7">
    <source>
        <dbReference type="ARBA" id="ARBA00022779"/>
    </source>
</evidence>
<dbReference type="GO" id="GO:0003774">
    <property type="term" value="F:cytoskeletal motor activity"/>
    <property type="evidence" value="ECO:0007669"/>
    <property type="project" value="InterPro"/>
</dbReference>
<evidence type="ECO:0000313" key="13">
    <source>
        <dbReference type="Proteomes" id="UP000245390"/>
    </source>
</evidence>
<keyword evidence="9" id="KW-0975">Bacterial flagellum</keyword>
<dbReference type="PANTHER" id="PTHR30534">
    <property type="entry name" value="FLAGELLAR MOTOR SWITCH PROTEIN FLIG"/>
    <property type="match status" value="1"/>
</dbReference>
<dbReference type="PANTHER" id="PTHR30534:SF0">
    <property type="entry name" value="FLAGELLAR MOTOR SWITCH PROTEIN FLIG"/>
    <property type="match status" value="1"/>
</dbReference>
<dbReference type="GO" id="GO:0071973">
    <property type="term" value="P:bacterial-type flagellum-dependent cell motility"/>
    <property type="evidence" value="ECO:0007669"/>
    <property type="project" value="InterPro"/>
</dbReference>
<evidence type="ECO:0000256" key="4">
    <source>
        <dbReference type="ARBA" id="ARBA00021870"/>
    </source>
</evidence>
<evidence type="ECO:0000256" key="5">
    <source>
        <dbReference type="ARBA" id="ARBA00022475"/>
    </source>
</evidence>
<keyword evidence="13" id="KW-1185">Reference proteome</keyword>
<protein>
    <recommendedName>
        <fullName evidence="4">Flagellar motor switch protein FliG</fullName>
    </recommendedName>
</protein>
<dbReference type="Pfam" id="PF14842">
    <property type="entry name" value="FliG_N"/>
    <property type="match status" value="1"/>
</dbReference>
<evidence type="ECO:0000256" key="1">
    <source>
        <dbReference type="ARBA" id="ARBA00004117"/>
    </source>
</evidence>
<evidence type="ECO:0000256" key="10">
    <source>
        <dbReference type="ARBA" id="ARBA00025598"/>
    </source>
</evidence>
<sequence>MMLDSLPSLDGPTASLSRREKAAIVVRLLLTKGSVPFLASLPEHKQTELAVQLARMAPVDQDTVAAVAAEFADAIERIGLSFPAGLENAIGLLDGVLSEGATSRLRQMAPSSGYRGNPWDDIDKAEADRLVPFLESEAVEVAAVVLSKLKVGKAAEVWASCRANARGASPMRSARPAASLPRWSTASAVLWPTS</sequence>
<keyword evidence="5" id="KW-1003">Cell membrane</keyword>
<dbReference type="EMBL" id="QGGV01000002">
    <property type="protein sequence ID" value="PWK57825.1"/>
    <property type="molecule type" value="Genomic_DNA"/>
</dbReference>
<feature type="domain" description="Flagellar motor switch protein FliG N-terminal" evidence="11">
    <location>
        <begin position="16"/>
        <end position="109"/>
    </location>
</feature>
<keyword evidence="6" id="KW-0145">Chemotaxis</keyword>
<evidence type="ECO:0000256" key="8">
    <source>
        <dbReference type="ARBA" id="ARBA00023136"/>
    </source>
</evidence>
<evidence type="ECO:0000256" key="9">
    <source>
        <dbReference type="ARBA" id="ARBA00023143"/>
    </source>
</evidence>
<dbReference type="GO" id="GO:0006935">
    <property type="term" value="P:chemotaxis"/>
    <property type="evidence" value="ECO:0007669"/>
    <property type="project" value="UniProtKB-KW"/>
</dbReference>
<gene>
    <name evidence="12" type="ORF">C8D95_102474</name>
</gene>
<dbReference type="InterPro" id="IPR011002">
    <property type="entry name" value="FliG_a-hlx"/>
</dbReference>
<comment type="similarity">
    <text evidence="3">Belongs to the FliG family.</text>
</comment>
<accession>A0A316GC91</accession>
<dbReference type="AlphaFoldDB" id="A0A316GC91"/>
<name>A0A316GC91_9RHOB</name>
<dbReference type="GO" id="GO:0005886">
    <property type="term" value="C:plasma membrane"/>
    <property type="evidence" value="ECO:0007669"/>
    <property type="project" value="UniProtKB-SubCell"/>
</dbReference>
<evidence type="ECO:0000256" key="3">
    <source>
        <dbReference type="ARBA" id="ARBA00010299"/>
    </source>
</evidence>
<keyword evidence="8" id="KW-0472">Membrane</keyword>
<proteinExistence type="inferred from homology"/>
<comment type="function">
    <text evidence="10">FliG is one of three proteins (FliG, FliN, FliM) that forms the rotor-mounted switch complex (C ring), located at the base of the basal body. This complex interacts with the CheY and CheZ chemotaxis proteins, in addition to contacting components of the motor that determine the direction of flagellar rotation.</text>
</comment>
<dbReference type="GO" id="GO:0009425">
    <property type="term" value="C:bacterial-type flagellum basal body"/>
    <property type="evidence" value="ECO:0007669"/>
    <property type="project" value="UniProtKB-SubCell"/>
</dbReference>
<keyword evidence="7" id="KW-0283">Flagellar rotation</keyword>
<comment type="subcellular location">
    <subcellularLocation>
        <location evidence="1">Bacterial flagellum basal body</location>
    </subcellularLocation>
    <subcellularLocation>
        <location evidence="2">Cell membrane</location>
        <topology evidence="2">Peripheral membrane protein</topology>
        <orientation evidence="2">Cytoplasmic side</orientation>
    </subcellularLocation>
</comment>
<dbReference type="Proteomes" id="UP000245390">
    <property type="component" value="Unassembled WGS sequence"/>
</dbReference>
<dbReference type="Gene3D" id="1.10.220.30">
    <property type="match status" value="2"/>
</dbReference>
<dbReference type="RefSeq" id="WP_249033313.1">
    <property type="nucleotide sequence ID" value="NZ_QGGV01000002.1"/>
</dbReference>
<evidence type="ECO:0000259" key="11">
    <source>
        <dbReference type="Pfam" id="PF14842"/>
    </source>
</evidence>
<dbReference type="PRINTS" id="PR00954">
    <property type="entry name" value="FLGMOTORFLIG"/>
</dbReference>
<reference evidence="12 13" key="1">
    <citation type="submission" date="2018-05" db="EMBL/GenBank/DDBJ databases">
        <title>Genomic Encyclopedia of Type Strains, Phase IV (KMG-IV): sequencing the most valuable type-strain genomes for metagenomic binning, comparative biology and taxonomic classification.</title>
        <authorList>
            <person name="Goeker M."/>
        </authorList>
    </citation>
    <scope>NUCLEOTIDE SEQUENCE [LARGE SCALE GENOMIC DNA]</scope>
    <source>
        <strain evidence="12 13">DSM 103371</strain>
    </source>
</reference>
<dbReference type="InterPro" id="IPR000090">
    <property type="entry name" value="Flg_Motor_Flig"/>
</dbReference>
<evidence type="ECO:0000313" key="12">
    <source>
        <dbReference type="EMBL" id="PWK57825.1"/>
    </source>
</evidence>
<dbReference type="SUPFAM" id="SSF48029">
    <property type="entry name" value="FliG"/>
    <property type="match status" value="1"/>
</dbReference>
<evidence type="ECO:0000256" key="2">
    <source>
        <dbReference type="ARBA" id="ARBA00004413"/>
    </source>
</evidence>